<name>V5I6D3_ANOGL</name>
<feature type="non-terminal residue" evidence="9">
    <location>
        <position position="1"/>
    </location>
</feature>
<evidence type="ECO:0000256" key="3">
    <source>
        <dbReference type="ARBA" id="ARBA00012180"/>
    </source>
</evidence>
<dbReference type="EMBL" id="GALX01008385">
    <property type="protein sequence ID" value="JAB60081.1"/>
    <property type="molecule type" value="Transcribed_RNA"/>
</dbReference>
<accession>V5I6D3</accession>
<dbReference type="InterPro" id="IPR002156">
    <property type="entry name" value="RNaseH_domain"/>
</dbReference>
<evidence type="ECO:0000313" key="9">
    <source>
        <dbReference type="EMBL" id="JAB60081.1"/>
    </source>
</evidence>
<dbReference type="PROSITE" id="PS50879">
    <property type="entry name" value="RNASE_H_1"/>
    <property type="match status" value="1"/>
</dbReference>
<proteinExistence type="inferred from homology"/>
<comment type="catalytic activity">
    <reaction evidence="1">
        <text>Endonucleolytic cleavage to 5'-phosphomonoester.</text>
        <dbReference type="EC" id="3.1.26.4"/>
    </reaction>
</comment>
<dbReference type="Pfam" id="PF00075">
    <property type="entry name" value="RNase_H"/>
    <property type="match status" value="1"/>
</dbReference>
<dbReference type="Gene3D" id="3.30.420.10">
    <property type="entry name" value="Ribonuclease H-like superfamily/Ribonuclease H"/>
    <property type="match status" value="1"/>
</dbReference>
<feature type="non-terminal residue" evidence="9">
    <location>
        <position position="242"/>
    </location>
</feature>
<organism evidence="9">
    <name type="scientific">Anoplophora glabripennis</name>
    <name type="common">Asian longhorn beetle</name>
    <name type="synonym">Anoplophora nobilis</name>
    <dbReference type="NCBI Taxonomy" id="217634"/>
    <lineage>
        <taxon>Eukaryota</taxon>
        <taxon>Metazoa</taxon>
        <taxon>Ecdysozoa</taxon>
        <taxon>Arthropoda</taxon>
        <taxon>Hexapoda</taxon>
        <taxon>Insecta</taxon>
        <taxon>Pterygota</taxon>
        <taxon>Neoptera</taxon>
        <taxon>Endopterygota</taxon>
        <taxon>Coleoptera</taxon>
        <taxon>Polyphaga</taxon>
        <taxon>Cucujiformia</taxon>
        <taxon>Chrysomeloidea</taxon>
        <taxon>Cerambycidae</taxon>
        <taxon>Lamiinae</taxon>
        <taxon>Lamiini</taxon>
        <taxon>Anoplophora</taxon>
    </lineage>
</organism>
<dbReference type="InterPro" id="IPR050092">
    <property type="entry name" value="RNase_H"/>
</dbReference>
<dbReference type="AlphaFoldDB" id="V5I6D3"/>
<keyword evidence="5" id="KW-0479">Metal-binding</keyword>
<dbReference type="PANTHER" id="PTHR10642:SF26">
    <property type="entry name" value="RIBONUCLEASE H1"/>
    <property type="match status" value="1"/>
</dbReference>
<dbReference type="GO" id="GO:0046872">
    <property type="term" value="F:metal ion binding"/>
    <property type="evidence" value="ECO:0007669"/>
    <property type="project" value="UniProtKB-KW"/>
</dbReference>
<dbReference type="EC" id="3.1.26.4" evidence="3"/>
<dbReference type="PANTHER" id="PTHR10642">
    <property type="entry name" value="RIBONUCLEASE H1"/>
    <property type="match status" value="1"/>
</dbReference>
<feature type="domain" description="RNase H type-1" evidence="8">
    <location>
        <begin position="100"/>
        <end position="233"/>
    </location>
</feature>
<evidence type="ECO:0000259" key="8">
    <source>
        <dbReference type="PROSITE" id="PS50879"/>
    </source>
</evidence>
<evidence type="ECO:0000256" key="5">
    <source>
        <dbReference type="ARBA" id="ARBA00022723"/>
    </source>
</evidence>
<evidence type="ECO:0000256" key="7">
    <source>
        <dbReference type="ARBA" id="ARBA00022801"/>
    </source>
</evidence>
<dbReference type="GO" id="GO:0043137">
    <property type="term" value="P:DNA replication, removal of RNA primer"/>
    <property type="evidence" value="ECO:0007669"/>
    <property type="project" value="TreeGrafter"/>
</dbReference>
<keyword evidence="4" id="KW-0540">Nuclease</keyword>
<gene>
    <name evidence="9" type="primary">RNH1</name>
</gene>
<evidence type="ECO:0000256" key="1">
    <source>
        <dbReference type="ARBA" id="ARBA00000077"/>
    </source>
</evidence>
<dbReference type="GO" id="GO:0003676">
    <property type="term" value="F:nucleic acid binding"/>
    <property type="evidence" value="ECO:0007669"/>
    <property type="project" value="InterPro"/>
</dbReference>
<dbReference type="SUPFAM" id="SSF53098">
    <property type="entry name" value="Ribonuclease H-like"/>
    <property type="match status" value="1"/>
</dbReference>
<evidence type="ECO:0000256" key="6">
    <source>
        <dbReference type="ARBA" id="ARBA00022759"/>
    </source>
</evidence>
<keyword evidence="6" id="KW-0255">Endonuclease</keyword>
<dbReference type="InterPro" id="IPR012337">
    <property type="entry name" value="RNaseH-like_sf"/>
</dbReference>
<evidence type="ECO:0000256" key="2">
    <source>
        <dbReference type="ARBA" id="ARBA00005300"/>
    </source>
</evidence>
<evidence type="ECO:0000256" key="4">
    <source>
        <dbReference type="ARBA" id="ARBA00022722"/>
    </source>
</evidence>
<dbReference type="GO" id="GO:0004523">
    <property type="term" value="F:RNA-DNA hybrid ribonuclease activity"/>
    <property type="evidence" value="ECO:0007669"/>
    <property type="project" value="UniProtKB-EC"/>
</dbReference>
<protein>
    <recommendedName>
        <fullName evidence="3">ribonuclease H</fullName>
        <ecNumber evidence="3">3.1.26.4</ecNumber>
    </recommendedName>
</protein>
<keyword evidence="7" id="KW-0378">Hydrolase</keyword>
<sequence>RDRLLLKQLARNNELLNKIHNLSILGLTNRYWHHKKLPHLVESYLWISQFKEEIYKSTNIPCFGIDYQMYESIPKITFMDFQDSENINSITLQTLLVTRWQYQEHIFTDGSVINNETAFAVYHDNDKVSMKFRLPSKASIYTAELVAIKEAIKYCQKYELNRYFVIFTDSKSVTQAIQNVNPSTKTSHLITEIINMYNELRSLNKNLEIVWIKGHAGITQNVHVDKLAKEATLIGDPIPEFK</sequence>
<dbReference type="CDD" id="cd09276">
    <property type="entry name" value="Rnase_HI_RT_non_LTR"/>
    <property type="match status" value="1"/>
</dbReference>
<reference evidence="9" key="1">
    <citation type="submission" date="2013-07" db="EMBL/GenBank/DDBJ databases">
        <title>Midgut Transcriptome Profiling of Anoplphora glabripennis, a Lignocellulose Degrading, Wood-Boring Cerambycid.</title>
        <authorList>
            <person name="Scully E.D."/>
            <person name="Hoover K."/>
            <person name="Carlson J.E."/>
            <person name="Tien M."/>
            <person name="Geib S.M."/>
        </authorList>
    </citation>
    <scope>NUCLEOTIDE SEQUENCE</scope>
</reference>
<comment type="similarity">
    <text evidence="2">Belongs to the RNase H family.</text>
</comment>
<dbReference type="InterPro" id="IPR036397">
    <property type="entry name" value="RNaseH_sf"/>
</dbReference>